<proteinExistence type="predicted"/>
<keyword evidence="1" id="KW-0175">Coiled coil</keyword>
<evidence type="ECO:0000256" key="2">
    <source>
        <dbReference type="SAM" id="MobiDB-lite"/>
    </source>
</evidence>
<feature type="region of interest" description="Disordered" evidence="2">
    <location>
        <begin position="597"/>
        <end position="622"/>
    </location>
</feature>
<comment type="caution">
    <text evidence="3">The sequence shown here is derived from an EMBL/GenBank/DDBJ whole genome shotgun (WGS) entry which is preliminary data.</text>
</comment>
<feature type="coiled-coil region" evidence="1">
    <location>
        <begin position="72"/>
        <end position="327"/>
    </location>
</feature>
<dbReference type="Proteomes" id="UP001162162">
    <property type="component" value="Unassembled WGS sequence"/>
</dbReference>
<protein>
    <submittedName>
        <fullName evidence="3">Uncharacterized protein</fullName>
    </submittedName>
</protein>
<gene>
    <name evidence="3" type="ORF">NQ318_012308</name>
</gene>
<feature type="compositionally biased region" description="Acidic residues" evidence="2">
    <location>
        <begin position="613"/>
        <end position="622"/>
    </location>
</feature>
<keyword evidence="4" id="KW-1185">Reference proteome</keyword>
<feature type="coiled-coil region" evidence="1">
    <location>
        <begin position="543"/>
        <end position="570"/>
    </location>
</feature>
<name>A0AAV8YKD4_9CUCU</name>
<feature type="region of interest" description="Disordered" evidence="2">
    <location>
        <begin position="753"/>
        <end position="789"/>
    </location>
</feature>
<dbReference type="EMBL" id="JAPWTK010000081">
    <property type="protein sequence ID" value="KAJ8951638.1"/>
    <property type="molecule type" value="Genomic_DNA"/>
</dbReference>
<reference evidence="3" key="1">
    <citation type="journal article" date="2023" name="Insect Mol. Biol.">
        <title>Genome sequencing provides insights into the evolution of gene families encoding plant cell wall-degrading enzymes in longhorned beetles.</title>
        <authorList>
            <person name="Shin N.R."/>
            <person name="Okamura Y."/>
            <person name="Kirsch R."/>
            <person name="Pauchet Y."/>
        </authorList>
    </citation>
    <scope>NUCLEOTIDE SEQUENCE</scope>
    <source>
        <strain evidence="3">AMC_N1</strain>
    </source>
</reference>
<evidence type="ECO:0000313" key="3">
    <source>
        <dbReference type="EMBL" id="KAJ8951638.1"/>
    </source>
</evidence>
<dbReference type="AlphaFoldDB" id="A0AAV8YKD4"/>
<accession>A0AAV8YKD4</accession>
<sequence>MGNWNSLPTDGAPEDVFWAYDRNANRDVNEKKPASQTFARSNSDGEESRTRELSEEHKQHLNEFKLELARKHEKRRQIVAEKRKEMDELREEIVKLRKENEELRKSKALVDNDVKQDETNFELERLRRENDELKCILEEKSRLLEESDGIIQKNRELRISISEMQKQLQHLNTEVLNFEKERQDYKAHVVALKDVIAVSKHMLQIRETQLKELKQKIESIEESLAGNEMNILSYDLRSEYERQLENIRNLRILYEERQRIERREKAELTSQLDDAKKELEDEQNKIRDLDERMNLLEADNSKKYDEIKTLESNLGLSKAECRQYQAELAVINQLFSEILLGFNSSQDINLDKLQKHLEEHHDLLQNIVSSEISSEVSYALPKVLLDLLNQINTKDDLIHDSHTSTVHQMNSVEEIVENLPKVWRVLIELLSHQKAPVNNLTDDEEDDNPCYKTIQTPKGPSVVLSVSQTFIRLKDLILEKKSLEKETNHLKQLNCHLENRLQDQEKRLELVQNELSKTWHVVGKLQKQHQMLHTQEKILRYELAQKRKLLTELKEELEYSREKWAQAREKNSNTELQWRQLRTEFASRRRTIVNDDLNNSVESGYSDDRECSSDEEPGYETDVSECAQKVSSDEIEEIAENKENPDIIQDISVMCLEDGHQAPQNDGLDCTKEVFHSDLEQQKTDLVQNDAIEKTVEDTVLGVSEPESNRTTYKSIVISHKLDNLHEAYGQSVESDEESTQENKEIDETNVVDEETSNDAGAGIAGHTSGILDIGSDESDPVVRKGHGPSSFRFIRSVFTMATND</sequence>
<organism evidence="3 4">
    <name type="scientific">Aromia moschata</name>
    <dbReference type="NCBI Taxonomy" id="1265417"/>
    <lineage>
        <taxon>Eukaryota</taxon>
        <taxon>Metazoa</taxon>
        <taxon>Ecdysozoa</taxon>
        <taxon>Arthropoda</taxon>
        <taxon>Hexapoda</taxon>
        <taxon>Insecta</taxon>
        <taxon>Pterygota</taxon>
        <taxon>Neoptera</taxon>
        <taxon>Endopterygota</taxon>
        <taxon>Coleoptera</taxon>
        <taxon>Polyphaga</taxon>
        <taxon>Cucujiformia</taxon>
        <taxon>Chrysomeloidea</taxon>
        <taxon>Cerambycidae</taxon>
        <taxon>Cerambycinae</taxon>
        <taxon>Callichromatini</taxon>
        <taxon>Aromia</taxon>
    </lineage>
</organism>
<feature type="compositionally biased region" description="Basic and acidic residues" evidence="2">
    <location>
        <begin position="46"/>
        <end position="57"/>
    </location>
</feature>
<feature type="region of interest" description="Disordered" evidence="2">
    <location>
        <begin position="28"/>
        <end position="57"/>
    </location>
</feature>
<evidence type="ECO:0000256" key="1">
    <source>
        <dbReference type="SAM" id="Coils"/>
    </source>
</evidence>
<evidence type="ECO:0000313" key="4">
    <source>
        <dbReference type="Proteomes" id="UP001162162"/>
    </source>
</evidence>